<dbReference type="Gramene" id="Psat04G0044000-T1">
    <property type="protein sequence ID" value="KAI5414989.1"/>
    <property type="gene ID" value="KIW84_040440"/>
</dbReference>
<gene>
    <name evidence="3" type="ORF">KIW84_040440</name>
</gene>
<reference evidence="3 4" key="1">
    <citation type="journal article" date="2022" name="Nat. Genet.">
        <title>Improved pea reference genome and pan-genome highlight genomic features and evolutionary characteristics.</title>
        <authorList>
            <person name="Yang T."/>
            <person name="Liu R."/>
            <person name="Luo Y."/>
            <person name="Hu S."/>
            <person name="Wang D."/>
            <person name="Wang C."/>
            <person name="Pandey M.K."/>
            <person name="Ge S."/>
            <person name="Xu Q."/>
            <person name="Li N."/>
            <person name="Li G."/>
            <person name="Huang Y."/>
            <person name="Saxena R.K."/>
            <person name="Ji Y."/>
            <person name="Li M."/>
            <person name="Yan X."/>
            <person name="He Y."/>
            <person name="Liu Y."/>
            <person name="Wang X."/>
            <person name="Xiang C."/>
            <person name="Varshney R.K."/>
            <person name="Ding H."/>
            <person name="Gao S."/>
            <person name="Zong X."/>
        </authorList>
    </citation>
    <scope>NUCLEOTIDE SEQUENCE [LARGE SCALE GENOMIC DNA]</scope>
    <source>
        <strain evidence="3 4">cv. Zhongwan 6</strain>
    </source>
</reference>
<evidence type="ECO:0000313" key="4">
    <source>
        <dbReference type="Proteomes" id="UP001058974"/>
    </source>
</evidence>
<accession>A0A9D4X5C1</accession>
<evidence type="ECO:0000313" key="3">
    <source>
        <dbReference type="EMBL" id="KAI5414989.1"/>
    </source>
</evidence>
<name>A0A9D4X5C1_PEA</name>
<feature type="compositionally biased region" description="Polar residues" evidence="1">
    <location>
        <begin position="233"/>
        <end position="273"/>
    </location>
</feature>
<feature type="region of interest" description="Disordered" evidence="1">
    <location>
        <begin position="232"/>
        <end position="283"/>
    </location>
</feature>
<protein>
    <recommendedName>
        <fullName evidence="2">Retroviral polymerase SH3-like domain-containing protein</fullName>
    </recommendedName>
</protein>
<sequence length="424" mass="46695">MVSQACDSSFRCDFSQSSSFDPNSVSFLQFLQLYLSLIMSSSSSNSSDHGESSSRNNNKGAALEEADILAAGAEIIHEGAINQCNTASDRPENTSGSDIEASAPASHGLAFTPEQHQALLALLQGSSHLQSHTINQLTSQPNNLASATLKSNRKKLDSRSRKCINLGHKPGVKGHLLFDLHNKELFISRDVVFFESHFPYKHNPSMPSSAAHTTTHLDDLFDDVFLPNPVPNPTFNHSVDNGHTENNSHSADFNSNETNHPTHSPTNETNHLHSGNCEPIPVRRSHRQIHPPNYLKDYHCNLLHHPDSAVASSSSTCKYPISSAISYDSFSSPHKHYMLNLSANPEPTSYEHAICDENWRTAINTELQALVKTKTWDLVPLPSNKKAIGCSVICRNTKRRGIFRLLNEFFAALADELVGSPFPP</sequence>
<dbReference type="Proteomes" id="UP001058974">
    <property type="component" value="Chromosome 4"/>
</dbReference>
<dbReference type="InterPro" id="IPR057670">
    <property type="entry name" value="SH3_retrovirus"/>
</dbReference>
<evidence type="ECO:0000259" key="2">
    <source>
        <dbReference type="Pfam" id="PF25597"/>
    </source>
</evidence>
<dbReference type="EMBL" id="JAMSHJ010000004">
    <property type="protein sequence ID" value="KAI5414989.1"/>
    <property type="molecule type" value="Genomic_DNA"/>
</dbReference>
<feature type="domain" description="Retroviral polymerase SH3-like" evidence="2">
    <location>
        <begin position="150"/>
        <end position="203"/>
    </location>
</feature>
<comment type="caution">
    <text evidence="3">The sequence shown here is derived from an EMBL/GenBank/DDBJ whole genome shotgun (WGS) entry which is preliminary data.</text>
</comment>
<proteinExistence type="predicted"/>
<dbReference type="AlphaFoldDB" id="A0A9D4X5C1"/>
<keyword evidence="4" id="KW-1185">Reference proteome</keyword>
<dbReference type="Pfam" id="PF25597">
    <property type="entry name" value="SH3_retrovirus"/>
    <property type="match status" value="1"/>
</dbReference>
<evidence type="ECO:0000256" key="1">
    <source>
        <dbReference type="SAM" id="MobiDB-lite"/>
    </source>
</evidence>
<organism evidence="3 4">
    <name type="scientific">Pisum sativum</name>
    <name type="common">Garden pea</name>
    <name type="synonym">Lathyrus oleraceus</name>
    <dbReference type="NCBI Taxonomy" id="3888"/>
    <lineage>
        <taxon>Eukaryota</taxon>
        <taxon>Viridiplantae</taxon>
        <taxon>Streptophyta</taxon>
        <taxon>Embryophyta</taxon>
        <taxon>Tracheophyta</taxon>
        <taxon>Spermatophyta</taxon>
        <taxon>Magnoliopsida</taxon>
        <taxon>eudicotyledons</taxon>
        <taxon>Gunneridae</taxon>
        <taxon>Pentapetalae</taxon>
        <taxon>rosids</taxon>
        <taxon>fabids</taxon>
        <taxon>Fabales</taxon>
        <taxon>Fabaceae</taxon>
        <taxon>Papilionoideae</taxon>
        <taxon>50 kb inversion clade</taxon>
        <taxon>NPAAA clade</taxon>
        <taxon>Hologalegina</taxon>
        <taxon>IRL clade</taxon>
        <taxon>Fabeae</taxon>
        <taxon>Lathyrus</taxon>
    </lineage>
</organism>